<keyword evidence="2" id="KW-0732">Signal</keyword>
<accession>A0A9P8W3N1</accession>
<dbReference type="EMBL" id="JAGPYM010000011">
    <property type="protein sequence ID" value="KAH6889416.1"/>
    <property type="molecule type" value="Genomic_DNA"/>
</dbReference>
<keyword evidence="4" id="KW-1185">Reference proteome</keyword>
<dbReference type="AlphaFoldDB" id="A0A9P8W3N1"/>
<protein>
    <recommendedName>
        <fullName evidence="5">Peptidase M60 domain-containing protein</fullName>
    </recommendedName>
</protein>
<reference evidence="3 4" key="1">
    <citation type="journal article" date="2021" name="Nat. Commun.">
        <title>Genetic determinants of endophytism in the Arabidopsis root mycobiome.</title>
        <authorList>
            <person name="Mesny F."/>
            <person name="Miyauchi S."/>
            <person name="Thiergart T."/>
            <person name="Pickel B."/>
            <person name="Atanasova L."/>
            <person name="Karlsson M."/>
            <person name="Huettel B."/>
            <person name="Barry K.W."/>
            <person name="Haridas S."/>
            <person name="Chen C."/>
            <person name="Bauer D."/>
            <person name="Andreopoulos W."/>
            <person name="Pangilinan J."/>
            <person name="LaButti K."/>
            <person name="Riley R."/>
            <person name="Lipzen A."/>
            <person name="Clum A."/>
            <person name="Drula E."/>
            <person name="Henrissat B."/>
            <person name="Kohler A."/>
            <person name="Grigoriev I.V."/>
            <person name="Martin F.M."/>
            <person name="Hacquard S."/>
        </authorList>
    </citation>
    <scope>NUCLEOTIDE SEQUENCE [LARGE SCALE GENOMIC DNA]</scope>
    <source>
        <strain evidence="3 4">MPI-CAGE-CH-0241</strain>
    </source>
</reference>
<evidence type="ECO:0000313" key="3">
    <source>
        <dbReference type="EMBL" id="KAH6889416.1"/>
    </source>
</evidence>
<feature type="compositionally biased region" description="Polar residues" evidence="1">
    <location>
        <begin position="92"/>
        <end position="105"/>
    </location>
</feature>
<organism evidence="3 4">
    <name type="scientific">Thelonectria olida</name>
    <dbReference type="NCBI Taxonomy" id="1576542"/>
    <lineage>
        <taxon>Eukaryota</taxon>
        <taxon>Fungi</taxon>
        <taxon>Dikarya</taxon>
        <taxon>Ascomycota</taxon>
        <taxon>Pezizomycotina</taxon>
        <taxon>Sordariomycetes</taxon>
        <taxon>Hypocreomycetidae</taxon>
        <taxon>Hypocreales</taxon>
        <taxon>Nectriaceae</taxon>
        <taxon>Thelonectria</taxon>
    </lineage>
</organism>
<feature type="signal peptide" evidence="2">
    <location>
        <begin position="1"/>
        <end position="19"/>
    </location>
</feature>
<evidence type="ECO:0000256" key="2">
    <source>
        <dbReference type="SAM" id="SignalP"/>
    </source>
</evidence>
<evidence type="ECO:0000256" key="1">
    <source>
        <dbReference type="SAM" id="MobiDB-lite"/>
    </source>
</evidence>
<feature type="region of interest" description="Disordered" evidence="1">
    <location>
        <begin position="178"/>
        <end position="198"/>
    </location>
</feature>
<gene>
    <name evidence="3" type="ORF">B0T10DRAFT_606720</name>
</gene>
<evidence type="ECO:0008006" key="5">
    <source>
        <dbReference type="Google" id="ProtNLM"/>
    </source>
</evidence>
<sequence length="670" mass="74987">MVRLKRLLALATSIAPIYATQPNLGWRAEIVTGHVTLNTDNVGGEQRLYVSAPVNITRLQATAASITLNLYTSPYFGANQSSPQAQSWSPSLVSSTEVQPPSQSHEGYLQSVDFDISAESWQNLLVSVGIQDTQSGPLTTEWTGAVIAYNATSETWRAWNPGKYAHSVNTAVTRTINNLKPKGKDEGEDKTPEEPEKGYQRVDNVAPKVPPPTTYYTSEQPTITHSEVYTVPSDTQSFDYGTYTTQPGDGSHETISGCSCDPYTVWSTITVYPDDPLPSYPPEEKRHEKREKDFTPAFVDAKITFKDRDAVDRPLRFIRIRAVAALFEGDTYIGEWQSIETLNEEGQALFQFGVSSGQRIVVHTLYAKLQGEHYLIGTRATEADEFQVAEIALDITLNPWMVSAGDTIFIGTGYPLSENNKALWVADAYHTITSFFSTKIATREGEMERVHVWYPSPVTGGFFAVTGSVPYINLPGVHAQNPSVMAHEYGHFAHYLARRKEFFDGGGVHRFCFNANDVKISTSFSEGYATALGLLAIDDTYLAGDSYMVYEDRNVVGSPFRVSLEDFDCFERNMTSQEGRIAAALIDLVDRKLDVFHAETDNFGFIAPDFDPQLLNWCFEPRFVFWRNMYDNPATIVEYWRKFQAVLTTQSEDIAWAVLQYNFADFPAKE</sequence>
<feature type="chain" id="PRO_5040304667" description="Peptidase M60 domain-containing protein" evidence="2">
    <location>
        <begin position="20"/>
        <end position="670"/>
    </location>
</feature>
<evidence type="ECO:0000313" key="4">
    <source>
        <dbReference type="Proteomes" id="UP000777438"/>
    </source>
</evidence>
<feature type="compositionally biased region" description="Basic and acidic residues" evidence="1">
    <location>
        <begin position="182"/>
        <end position="198"/>
    </location>
</feature>
<name>A0A9P8W3N1_9HYPO</name>
<proteinExistence type="predicted"/>
<dbReference type="OrthoDB" id="5086276at2759"/>
<comment type="caution">
    <text evidence="3">The sequence shown here is derived from an EMBL/GenBank/DDBJ whole genome shotgun (WGS) entry which is preliminary data.</text>
</comment>
<feature type="region of interest" description="Disordered" evidence="1">
    <location>
        <begin position="86"/>
        <end position="105"/>
    </location>
</feature>
<dbReference type="Proteomes" id="UP000777438">
    <property type="component" value="Unassembled WGS sequence"/>
</dbReference>